<keyword evidence="2 6" id="KW-0853">WD repeat</keyword>
<dbReference type="PROSITE" id="PS50082">
    <property type="entry name" value="WD_REPEATS_2"/>
    <property type="match status" value="1"/>
</dbReference>
<feature type="repeat" description="WD" evidence="6">
    <location>
        <begin position="196"/>
        <end position="239"/>
    </location>
</feature>
<dbReference type="PANTHER" id="PTHR16288">
    <property type="entry name" value="WD40 REPEAT PROTEIN 4"/>
    <property type="match status" value="1"/>
</dbReference>
<keyword evidence="5" id="KW-0539">Nucleus</keyword>
<dbReference type="GO" id="GO:0005829">
    <property type="term" value="C:cytosol"/>
    <property type="evidence" value="ECO:0007669"/>
    <property type="project" value="TreeGrafter"/>
</dbReference>
<dbReference type="VEuPathDB" id="CryptoDB:cand_025380"/>
<dbReference type="InterPro" id="IPR028884">
    <property type="entry name" value="Trm82"/>
</dbReference>
<evidence type="ECO:0000256" key="2">
    <source>
        <dbReference type="ARBA" id="ARBA00022574"/>
    </source>
</evidence>
<name>A0A1J4MA78_9CRYT</name>
<evidence type="ECO:0000313" key="8">
    <source>
        <dbReference type="Proteomes" id="UP000186804"/>
    </source>
</evidence>
<dbReference type="SUPFAM" id="SSF50978">
    <property type="entry name" value="WD40 repeat-like"/>
    <property type="match status" value="1"/>
</dbReference>
<dbReference type="OrthoDB" id="339900at2759"/>
<proteinExistence type="predicted"/>
<evidence type="ECO:0000256" key="5">
    <source>
        <dbReference type="ARBA" id="ARBA00023242"/>
    </source>
</evidence>
<dbReference type="PROSITE" id="PS00678">
    <property type="entry name" value="WD_REPEATS_1"/>
    <property type="match status" value="1"/>
</dbReference>
<comment type="subcellular location">
    <subcellularLocation>
        <location evidence="1">Nucleus</location>
    </subcellularLocation>
</comment>
<dbReference type="InterPro" id="IPR001680">
    <property type="entry name" value="WD40_rpt"/>
</dbReference>
<keyword evidence="8" id="KW-1185">Reference proteome</keyword>
<dbReference type="PANTHER" id="PTHR16288:SF0">
    <property type="entry name" value="TRNA (GUANINE-N(7)-)-METHYLTRANSFERASE NON-CATALYTIC SUBUNIT WDR4"/>
    <property type="match status" value="1"/>
</dbReference>
<dbReference type="RefSeq" id="XP_067066490.1">
    <property type="nucleotide sequence ID" value="XM_067212767.1"/>
</dbReference>
<reference evidence="7 8" key="1">
    <citation type="submission" date="2016-10" db="EMBL/GenBank/DDBJ databases">
        <title>Reductive evolution of mitochondrial metabolism and differential evolution of invasion-related proteins in Cryptosporidium.</title>
        <authorList>
            <person name="Liu S."/>
            <person name="Roellig D.M."/>
            <person name="Guo Y."/>
            <person name="Li N."/>
            <person name="Frace M.A."/>
            <person name="Tang K."/>
            <person name="Zhang L."/>
            <person name="Feng Y."/>
            <person name="Xiao L."/>
        </authorList>
    </citation>
    <scope>NUCLEOTIDE SEQUENCE [LARGE SCALE GENOMIC DNA]</scope>
    <source>
        <strain evidence="7">30847</strain>
    </source>
</reference>
<protein>
    <submittedName>
        <fullName evidence="7">Uncharacterized protein</fullName>
    </submittedName>
</protein>
<dbReference type="GO" id="GO:0006400">
    <property type="term" value="P:tRNA modification"/>
    <property type="evidence" value="ECO:0007669"/>
    <property type="project" value="TreeGrafter"/>
</dbReference>
<evidence type="ECO:0000256" key="6">
    <source>
        <dbReference type="PROSITE-ProRule" id="PRU00221"/>
    </source>
</evidence>
<gene>
    <name evidence="7" type="ORF">cand_025380</name>
</gene>
<dbReference type="Proteomes" id="UP000186804">
    <property type="component" value="Unassembled WGS sequence"/>
</dbReference>
<dbReference type="GO" id="GO:0036265">
    <property type="term" value="P:RNA (guanine-N7)-methylation"/>
    <property type="evidence" value="ECO:0007669"/>
    <property type="project" value="InterPro"/>
</dbReference>
<evidence type="ECO:0000256" key="4">
    <source>
        <dbReference type="ARBA" id="ARBA00022737"/>
    </source>
</evidence>
<comment type="caution">
    <text evidence="7">The sequence shown here is derived from an EMBL/GenBank/DDBJ whole genome shotgun (WGS) entry which is preliminary data.</text>
</comment>
<accession>A0A1J4MA78</accession>
<dbReference type="PROSITE" id="PS50294">
    <property type="entry name" value="WD_REPEATS_REGION"/>
    <property type="match status" value="1"/>
</dbReference>
<evidence type="ECO:0000256" key="3">
    <source>
        <dbReference type="ARBA" id="ARBA00022694"/>
    </source>
</evidence>
<dbReference type="GO" id="GO:0005634">
    <property type="term" value="C:nucleus"/>
    <property type="evidence" value="ECO:0007669"/>
    <property type="project" value="UniProtKB-SubCell"/>
</dbReference>
<evidence type="ECO:0000313" key="7">
    <source>
        <dbReference type="EMBL" id="OII71122.1"/>
    </source>
</evidence>
<evidence type="ECO:0000256" key="1">
    <source>
        <dbReference type="ARBA" id="ARBA00004123"/>
    </source>
</evidence>
<keyword evidence="4" id="KW-0677">Repeat</keyword>
<dbReference type="GO" id="GO:0043527">
    <property type="term" value="C:tRNA methyltransferase complex"/>
    <property type="evidence" value="ECO:0007669"/>
    <property type="project" value="TreeGrafter"/>
</dbReference>
<dbReference type="Pfam" id="PF00400">
    <property type="entry name" value="WD40"/>
    <property type="match status" value="1"/>
</dbReference>
<dbReference type="GeneID" id="92366722"/>
<dbReference type="InterPro" id="IPR019775">
    <property type="entry name" value="WD40_repeat_CS"/>
</dbReference>
<sequence length="373" mass="42614">MQELLSYGKMLVYSNNYLIWSNGSTLKAFSILNSETYQFKINGKDNTFIKSIDTNLDGLILVCTDDRVVSLFNLGNSGFSLIGSYGHSKRVSIALFSFYNDEVIVTDKFGDMYIIPKYKFIKMEQEVVTRNSEDYYSDNEAGNQDHLNIICPKMGHLSTITFAIRSLDNKLLYSGNKSGKVWISKLPDIQVTEAILCGHSDSISSICEVRLNSETFIVTASADKSIKIWDIEKCEDIDSLDLEDIPIYIEYIPSSCNLIVQLQNSKEILIISIGNDSNQNKKCVFFLRKSIIHIHLKDIPLYILVIDYTYMRTDFELCMQTSSLKNYYRDSDIVHVPGPWLWYIEVLGEYPKLPVPLNHLDHAEIGSFFKAHT</sequence>
<dbReference type="InterPro" id="IPR036322">
    <property type="entry name" value="WD40_repeat_dom_sf"/>
</dbReference>
<organism evidence="7 8">
    <name type="scientific">Cryptosporidium andersoni</name>
    <dbReference type="NCBI Taxonomy" id="117008"/>
    <lineage>
        <taxon>Eukaryota</taxon>
        <taxon>Sar</taxon>
        <taxon>Alveolata</taxon>
        <taxon>Apicomplexa</taxon>
        <taxon>Conoidasida</taxon>
        <taxon>Coccidia</taxon>
        <taxon>Eucoccidiorida</taxon>
        <taxon>Eimeriorina</taxon>
        <taxon>Cryptosporidiidae</taxon>
        <taxon>Cryptosporidium</taxon>
    </lineage>
</organism>
<dbReference type="AlphaFoldDB" id="A0A1J4MA78"/>
<keyword evidence="3" id="KW-0819">tRNA processing</keyword>
<dbReference type="Gene3D" id="2.130.10.10">
    <property type="entry name" value="YVTN repeat-like/Quinoprotein amine dehydrogenase"/>
    <property type="match status" value="1"/>
</dbReference>
<dbReference type="SMART" id="SM00320">
    <property type="entry name" value="WD40"/>
    <property type="match status" value="3"/>
</dbReference>
<dbReference type="InterPro" id="IPR015943">
    <property type="entry name" value="WD40/YVTN_repeat-like_dom_sf"/>
</dbReference>
<dbReference type="EMBL" id="LRBS01000124">
    <property type="protein sequence ID" value="OII71122.1"/>
    <property type="molecule type" value="Genomic_DNA"/>
</dbReference>